<dbReference type="PANTHER" id="PTHR43229">
    <property type="entry name" value="NODULATION PROTEIN J"/>
    <property type="match status" value="1"/>
</dbReference>
<feature type="domain" description="ABC-2 type transporter transmembrane" evidence="6">
    <location>
        <begin position="17"/>
        <end position="207"/>
    </location>
</feature>
<keyword evidence="4 5" id="KW-0472">Membrane</keyword>
<dbReference type="EMBL" id="JBFALK010000018">
    <property type="protein sequence ID" value="MEV0972819.1"/>
    <property type="molecule type" value="Genomic_DNA"/>
</dbReference>
<feature type="transmembrane region" description="Helical" evidence="5">
    <location>
        <begin position="224"/>
        <end position="245"/>
    </location>
</feature>
<keyword evidence="2 5" id="KW-0812">Transmembrane</keyword>
<sequence length="256" mass="26737">MTTVRETLAVARLGGRIYWRDKQALTATVLTSVGLGIGLPVMMDRLRPGETSVIVAQLLGMLAVSLTLSGFNQSAVSLTARRDQLILKRLRASGLGDGAVLGGELLNIMAQSVLIALVTTVAVVNLTSATAPRDPVLFTVFVVLGAAVITSLGAAWTVVIPRAEVAAPLSIPFFMIAGLGAGAFGPMNQLLPGWLSTVLDLLPTAAVVKVGGATFADGTFAGDLQAAVVPLLNLSVWAAIALLVISRRFRWEPRRS</sequence>
<feature type="transmembrane region" description="Helical" evidence="5">
    <location>
        <begin position="99"/>
        <end position="124"/>
    </location>
</feature>
<dbReference type="RefSeq" id="WP_061260054.1">
    <property type="nucleotide sequence ID" value="NZ_JBFALK010000018.1"/>
</dbReference>
<dbReference type="Proteomes" id="UP001551675">
    <property type="component" value="Unassembled WGS sequence"/>
</dbReference>
<feature type="transmembrane region" description="Helical" evidence="5">
    <location>
        <begin position="54"/>
        <end position="78"/>
    </location>
</feature>
<name>A0ABV3GMF8_MICGL</name>
<evidence type="ECO:0000256" key="4">
    <source>
        <dbReference type="ARBA" id="ARBA00023136"/>
    </source>
</evidence>
<evidence type="ECO:0000256" key="5">
    <source>
        <dbReference type="SAM" id="Phobius"/>
    </source>
</evidence>
<dbReference type="InterPro" id="IPR051784">
    <property type="entry name" value="Nod_factor_ABC_transporter"/>
</dbReference>
<organism evidence="7 8">
    <name type="scientific">Microtetraspora glauca</name>
    <dbReference type="NCBI Taxonomy" id="1996"/>
    <lineage>
        <taxon>Bacteria</taxon>
        <taxon>Bacillati</taxon>
        <taxon>Actinomycetota</taxon>
        <taxon>Actinomycetes</taxon>
        <taxon>Streptosporangiales</taxon>
        <taxon>Streptosporangiaceae</taxon>
        <taxon>Microtetraspora</taxon>
    </lineage>
</organism>
<dbReference type="PANTHER" id="PTHR43229:SF2">
    <property type="entry name" value="NODULATION PROTEIN J"/>
    <property type="match status" value="1"/>
</dbReference>
<evidence type="ECO:0000313" key="8">
    <source>
        <dbReference type="Proteomes" id="UP001551675"/>
    </source>
</evidence>
<feature type="transmembrane region" description="Helical" evidence="5">
    <location>
        <begin position="136"/>
        <end position="158"/>
    </location>
</feature>
<comment type="caution">
    <text evidence="7">The sequence shown here is derived from an EMBL/GenBank/DDBJ whole genome shotgun (WGS) entry which is preliminary data.</text>
</comment>
<feature type="transmembrane region" description="Helical" evidence="5">
    <location>
        <begin position="24"/>
        <end position="42"/>
    </location>
</feature>
<keyword evidence="8" id="KW-1185">Reference proteome</keyword>
<protein>
    <submittedName>
        <fullName evidence="7">ABC transporter permease</fullName>
    </submittedName>
</protein>
<keyword evidence="3 5" id="KW-1133">Transmembrane helix</keyword>
<comment type="subcellular location">
    <subcellularLocation>
        <location evidence="1">Membrane</location>
        <topology evidence="1">Multi-pass membrane protein</topology>
    </subcellularLocation>
</comment>
<reference evidence="7 8" key="1">
    <citation type="submission" date="2024-06" db="EMBL/GenBank/DDBJ databases">
        <title>The Natural Products Discovery Center: Release of the First 8490 Sequenced Strains for Exploring Actinobacteria Biosynthetic Diversity.</title>
        <authorList>
            <person name="Kalkreuter E."/>
            <person name="Kautsar S.A."/>
            <person name="Yang D."/>
            <person name="Bader C.D."/>
            <person name="Teijaro C.N."/>
            <person name="Fluegel L."/>
            <person name="Davis C.M."/>
            <person name="Simpson J.R."/>
            <person name="Lauterbach L."/>
            <person name="Steele A.D."/>
            <person name="Gui C."/>
            <person name="Meng S."/>
            <person name="Li G."/>
            <person name="Viehrig K."/>
            <person name="Ye F."/>
            <person name="Su P."/>
            <person name="Kiefer A.F."/>
            <person name="Nichols A."/>
            <person name="Cepeda A.J."/>
            <person name="Yan W."/>
            <person name="Fan B."/>
            <person name="Jiang Y."/>
            <person name="Adhikari A."/>
            <person name="Zheng C.-J."/>
            <person name="Schuster L."/>
            <person name="Cowan T.M."/>
            <person name="Smanski M.J."/>
            <person name="Chevrette M.G."/>
            <person name="De Carvalho L.P.S."/>
            <person name="Shen B."/>
        </authorList>
    </citation>
    <scope>NUCLEOTIDE SEQUENCE [LARGE SCALE GENOMIC DNA]</scope>
    <source>
        <strain evidence="7 8">NPDC050100</strain>
    </source>
</reference>
<evidence type="ECO:0000256" key="3">
    <source>
        <dbReference type="ARBA" id="ARBA00022989"/>
    </source>
</evidence>
<gene>
    <name evidence="7" type="ORF">AB0I59_29800</name>
</gene>
<evidence type="ECO:0000256" key="1">
    <source>
        <dbReference type="ARBA" id="ARBA00004141"/>
    </source>
</evidence>
<dbReference type="InterPro" id="IPR013525">
    <property type="entry name" value="ABC2_TM"/>
</dbReference>
<proteinExistence type="predicted"/>
<dbReference type="Pfam" id="PF01061">
    <property type="entry name" value="ABC2_membrane"/>
    <property type="match status" value="1"/>
</dbReference>
<evidence type="ECO:0000256" key="2">
    <source>
        <dbReference type="ARBA" id="ARBA00022692"/>
    </source>
</evidence>
<accession>A0ABV3GMF8</accession>
<evidence type="ECO:0000259" key="6">
    <source>
        <dbReference type="Pfam" id="PF01061"/>
    </source>
</evidence>
<feature type="transmembrane region" description="Helical" evidence="5">
    <location>
        <begin position="165"/>
        <end position="185"/>
    </location>
</feature>
<evidence type="ECO:0000313" key="7">
    <source>
        <dbReference type="EMBL" id="MEV0972819.1"/>
    </source>
</evidence>